<evidence type="ECO:0000256" key="21">
    <source>
        <dbReference type="ARBA" id="ARBA00032396"/>
    </source>
</evidence>
<comment type="pathway">
    <text evidence="3">Phospholipid metabolism; CDP-diacylglycerol biosynthesis; CDP-diacylglycerol from sn-glycerol 3-phosphate: step 3/3.</text>
</comment>
<reference evidence="25" key="1">
    <citation type="submission" date="2023-03" db="EMBL/GenBank/DDBJ databases">
        <title>Multiphase analysis and comparison of six strains from genera Psychromarinibacter, Lutimaribacter, and Maritimibacter, including a novel species: Psychromarinibacter sediminicola sp. nov.</title>
        <authorList>
            <person name="Wang Y.-H."/>
            <person name="Ye M.-Q."/>
            <person name="Du Z.-J."/>
        </authorList>
    </citation>
    <scope>NUCLEOTIDE SEQUENCE</scope>
    <source>
        <strain evidence="25">C21-152</strain>
    </source>
</reference>
<gene>
    <name evidence="25" type="ORF">P1J78_04725</name>
</gene>
<evidence type="ECO:0000256" key="24">
    <source>
        <dbReference type="SAM" id="Phobius"/>
    </source>
</evidence>
<evidence type="ECO:0000313" key="25">
    <source>
        <dbReference type="EMBL" id="MDF0600029.1"/>
    </source>
</evidence>
<sequence>MMLAPAGAAGVVQMLALACLVLLAIGYLVVLALMFVPATRRAARETFPILLTETLIVGVVAGAFFLGGWAILALAVLLTLRTAYEAARVTLPRIGIPGLLPALLVAAGTLVLALLAAPLHPVLLASGAGGATILAIWIARHFARGRPVRIFAELAAFPVLPLVVFTAAALHGGAATLLIAFLLVETFDSYALLGGKLFGRRKAFPVLSPKKTVEGLVTGAVMLMLTAAAAGALLFGFPVGAAALVALLTGLLTVAGDLAASRLKRAAGVKDFPRILPHQGGLLDITDAWIAAGAGLTVLAALS</sequence>
<evidence type="ECO:0000256" key="12">
    <source>
        <dbReference type="ARBA" id="ARBA00022695"/>
    </source>
</evidence>
<evidence type="ECO:0000256" key="19">
    <source>
        <dbReference type="ARBA" id="ARBA00031825"/>
    </source>
</evidence>
<comment type="pathway">
    <text evidence="4">Lipid metabolism.</text>
</comment>
<name>A0AAE3NQX9_9RHOB</name>
<dbReference type="Pfam" id="PF01148">
    <property type="entry name" value="CTP_transf_1"/>
    <property type="match status" value="1"/>
</dbReference>
<dbReference type="EMBL" id="JARGYC010000008">
    <property type="protein sequence ID" value="MDF0600029.1"/>
    <property type="molecule type" value="Genomic_DNA"/>
</dbReference>
<feature type="transmembrane region" description="Helical" evidence="24">
    <location>
        <begin position="99"/>
        <end position="117"/>
    </location>
</feature>
<feature type="transmembrane region" description="Helical" evidence="24">
    <location>
        <begin position="12"/>
        <end position="35"/>
    </location>
</feature>
<evidence type="ECO:0000256" key="2">
    <source>
        <dbReference type="ARBA" id="ARBA00004651"/>
    </source>
</evidence>
<keyword evidence="10 25" id="KW-0808">Transferase</keyword>
<keyword evidence="12 25" id="KW-0548">Nucleotidyltransferase</keyword>
<evidence type="ECO:0000256" key="23">
    <source>
        <dbReference type="ARBA" id="ARBA00033406"/>
    </source>
</evidence>
<dbReference type="GO" id="GO:0016024">
    <property type="term" value="P:CDP-diacylglycerol biosynthetic process"/>
    <property type="evidence" value="ECO:0007669"/>
    <property type="project" value="TreeGrafter"/>
</dbReference>
<keyword evidence="17" id="KW-1208">Phospholipid metabolism</keyword>
<comment type="catalytic activity">
    <reaction evidence="1">
        <text>a 1,2-diacyl-sn-glycero-3-phosphate + CTP + H(+) = a CDP-1,2-diacyl-sn-glycerol + diphosphate</text>
        <dbReference type="Rhea" id="RHEA:16229"/>
        <dbReference type="ChEBI" id="CHEBI:15378"/>
        <dbReference type="ChEBI" id="CHEBI:33019"/>
        <dbReference type="ChEBI" id="CHEBI:37563"/>
        <dbReference type="ChEBI" id="CHEBI:58332"/>
        <dbReference type="ChEBI" id="CHEBI:58608"/>
        <dbReference type="EC" id="2.7.7.41"/>
    </reaction>
</comment>
<evidence type="ECO:0000256" key="14">
    <source>
        <dbReference type="ARBA" id="ARBA00023098"/>
    </source>
</evidence>
<dbReference type="PANTHER" id="PTHR46382:SF1">
    <property type="entry name" value="PHOSPHATIDATE CYTIDYLYLTRANSFERASE"/>
    <property type="match status" value="1"/>
</dbReference>
<evidence type="ECO:0000256" key="18">
    <source>
        <dbReference type="ARBA" id="ARBA00029893"/>
    </source>
</evidence>
<evidence type="ECO:0000256" key="7">
    <source>
        <dbReference type="ARBA" id="ARBA00019373"/>
    </source>
</evidence>
<feature type="transmembrane region" description="Helical" evidence="24">
    <location>
        <begin position="174"/>
        <end position="193"/>
    </location>
</feature>
<dbReference type="AlphaFoldDB" id="A0AAE3NQX9"/>
<evidence type="ECO:0000313" key="26">
    <source>
        <dbReference type="Proteomes" id="UP001220964"/>
    </source>
</evidence>
<evidence type="ECO:0000256" key="3">
    <source>
        <dbReference type="ARBA" id="ARBA00005119"/>
    </source>
</evidence>
<evidence type="ECO:0000256" key="16">
    <source>
        <dbReference type="ARBA" id="ARBA00023209"/>
    </source>
</evidence>
<organism evidence="25 26">
    <name type="scientific">Psychromarinibacter sediminicola</name>
    <dbReference type="NCBI Taxonomy" id="3033385"/>
    <lineage>
        <taxon>Bacteria</taxon>
        <taxon>Pseudomonadati</taxon>
        <taxon>Pseudomonadota</taxon>
        <taxon>Alphaproteobacteria</taxon>
        <taxon>Rhodobacterales</taxon>
        <taxon>Paracoccaceae</taxon>
        <taxon>Psychromarinibacter</taxon>
    </lineage>
</organism>
<evidence type="ECO:0000256" key="22">
    <source>
        <dbReference type="ARBA" id="ARBA00032743"/>
    </source>
</evidence>
<keyword evidence="15 24" id="KW-0472">Membrane</keyword>
<dbReference type="EC" id="2.7.7.41" evidence="6"/>
<feature type="transmembrane region" description="Helical" evidence="24">
    <location>
        <begin position="55"/>
        <end position="78"/>
    </location>
</feature>
<dbReference type="PANTHER" id="PTHR46382">
    <property type="entry name" value="PHOSPHATIDATE CYTIDYLYLTRANSFERASE"/>
    <property type="match status" value="1"/>
</dbReference>
<evidence type="ECO:0000256" key="4">
    <source>
        <dbReference type="ARBA" id="ARBA00005189"/>
    </source>
</evidence>
<feature type="transmembrane region" description="Helical" evidence="24">
    <location>
        <begin position="241"/>
        <end position="260"/>
    </location>
</feature>
<comment type="subcellular location">
    <subcellularLocation>
        <location evidence="2">Cell membrane</location>
        <topology evidence="2">Multi-pass membrane protein</topology>
    </subcellularLocation>
</comment>
<evidence type="ECO:0000256" key="9">
    <source>
        <dbReference type="ARBA" id="ARBA00022516"/>
    </source>
</evidence>
<dbReference type="RefSeq" id="WP_275566173.1">
    <property type="nucleotide sequence ID" value="NZ_JARGYC010000008.1"/>
</dbReference>
<evidence type="ECO:0000256" key="10">
    <source>
        <dbReference type="ARBA" id="ARBA00022679"/>
    </source>
</evidence>
<dbReference type="Proteomes" id="UP001220964">
    <property type="component" value="Unassembled WGS sequence"/>
</dbReference>
<protein>
    <recommendedName>
        <fullName evidence="7">Phosphatidate cytidylyltransferase</fullName>
        <ecNumber evidence="6">2.7.7.41</ecNumber>
    </recommendedName>
    <alternativeName>
        <fullName evidence="20">CDP-DAG synthase</fullName>
    </alternativeName>
    <alternativeName>
        <fullName evidence="22">CDP-DG synthase</fullName>
    </alternativeName>
    <alternativeName>
        <fullName evidence="18">CDP-diacylglycerol synthase</fullName>
    </alternativeName>
    <alternativeName>
        <fullName evidence="21">CDP-diglyceride pyrophosphorylase</fullName>
    </alternativeName>
    <alternativeName>
        <fullName evidence="23">CDP-diglyceride synthase</fullName>
    </alternativeName>
    <alternativeName>
        <fullName evidence="19">CTP:phosphatidate cytidylyltransferase</fullName>
    </alternativeName>
</protein>
<evidence type="ECO:0000256" key="20">
    <source>
        <dbReference type="ARBA" id="ARBA00032253"/>
    </source>
</evidence>
<proteinExistence type="inferred from homology"/>
<evidence type="ECO:0000256" key="13">
    <source>
        <dbReference type="ARBA" id="ARBA00022989"/>
    </source>
</evidence>
<keyword evidence="14" id="KW-0443">Lipid metabolism</keyword>
<keyword evidence="9" id="KW-0444">Lipid biosynthesis</keyword>
<accession>A0AAE3NQX9</accession>
<comment type="caution">
    <text evidence="25">The sequence shown here is derived from an EMBL/GenBank/DDBJ whole genome shotgun (WGS) entry which is preliminary data.</text>
</comment>
<dbReference type="GO" id="GO:0005886">
    <property type="term" value="C:plasma membrane"/>
    <property type="evidence" value="ECO:0007669"/>
    <property type="project" value="UniProtKB-SubCell"/>
</dbReference>
<evidence type="ECO:0000256" key="15">
    <source>
        <dbReference type="ARBA" id="ARBA00023136"/>
    </source>
</evidence>
<keyword evidence="8" id="KW-1003">Cell membrane</keyword>
<feature type="transmembrane region" description="Helical" evidence="24">
    <location>
        <begin position="123"/>
        <end position="143"/>
    </location>
</feature>
<keyword evidence="11 24" id="KW-0812">Transmembrane</keyword>
<feature type="transmembrane region" description="Helical" evidence="24">
    <location>
        <begin position="213"/>
        <end position="235"/>
    </location>
</feature>
<evidence type="ECO:0000256" key="11">
    <source>
        <dbReference type="ARBA" id="ARBA00022692"/>
    </source>
</evidence>
<evidence type="ECO:0000256" key="17">
    <source>
        <dbReference type="ARBA" id="ARBA00023264"/>
    </source>
</evidence>
<evidence type="ECO:0000256" key="5">
    <source>
        <dbReference type="ARBA" id="ARBA00010185"/>
    </source>
</evidence>
<dbReference type="GO" id="GO:0004605">
    <property type="term" value="F:phosphatidate cytidylyltransferase activity"/>
    <property type="evidence" value="ECO:0007669"/>
    <property type="project" value="UniProtKB-EC"/>
</dbReference>
<keyword evidence="13 24" id="KW-1133">Transmembrane helix</keyword>
<evidence type="ECO:0000256" key="8">
    <source>
        <dbReference type="ARBA" id="ARBA00022475"/>
    </source>
</evidence>
<evidence type="ECO:0000256" key="6">
    <source>
        <dbReference type="ARBA" id="ARBA00012487"/>
    </source>
</evidence>
<feature type="transmembrane region" description="Helical" evidence="24">
    <location>
        <begin position="150"/>
        <end position="168"/>
    </location>
</feature>
<keyword evidence="26" id="KW-1185">Reference proteome</keyword>
<keyword evidence="16" id="KW-0594">Phospholipid biosynthesis</keyword>
<comment type="similarity">
    <text evidence="5">Belongs to the CDS family.</text>
</comment>
<evidence type="ECO:0000256" key="1">
    <source>
        <dbReference type="ARBA" id="ARBA00001698"/>
    </source>
</evidence>